<dbReference type="AlphaFoldDB" id="A0A0A8ZXA1"/>
<sequence length="49" mass="5678">MMASTQPHLNYKNSLNEDLLSQIKYRTHTKYSKIGNTTAHKNLRFAVNV</sequence>
<reference evidence="1" key="2">
    <citation type="journal article" date="2015" name="Data Brief">
        <title>Shoot transcriptome of the giant reed, Arundo donax.</title>
        <authorList>
            <person name="Barrero R.A."/>
            <person name="Guerrero F.D."/>
            <person name="Moolhuijzen P."/>
            <person name="Goolsby J.A."/>
            <person name="Tidwell J."/>
            <person name="Bellgard S.E."/>
            <person name="Bellgard M.I."/>
        </authorList>
    </citation>
    <scope>NUCLEOTIDE SEQUENCE</scope>
    <source>
        <tissue evidence="1">Shoot tissue taken approximately 20 cm above the soil surface</tissue>
    </source>
</reference>
<accession>A0A0A8ZXA1</accession>
<reference evidence="1" key="1">
    <citation type="submission" date="2014-09" db="EMBL/GenBank/DDBJ databases">
        <authorList>
            <person name="Magalhaes I.L.F."/>
            <person name="Oliveira U."/>
            <person name="Santos F.R."/>
            <person name="Vidigal T.H.D.A."/>
            <person name="Brescovit A.D."/>
            <person name="Santos A.J."/>
        </authorList>
    </citation>
    <scope>NUCLEOTIDE SEQUENCE</scope>
    <source>
        <tissue evidence="1">Shoot tissue taken approximately 20 cm above the soil surface</tissue>
    </source>
</reference>
<protein>
    <submittedName>
        <fullName evidence="1">Uncharacterized protein</fullName>
    </submittedName>
</protein>
<evidence type="ECO:0000313" key="1">
    <source>
        <dbReference type="EMBL" id="JAD39417.1"/>
    </source>
</evidence>
<organism evidence="1">
    <name type="scientific">Arundo donax</name>
    <name type="common">Giant reed</name>
    <name type="synonym">Donax arundinaceus</name>
    <dbReference type="NCBI Taxonomy" id="35708"/>
    <lineage>
        <taxon>Eukaryota</taxon>
        <taxon>Viridiplantae</taxon>
        <taxon>Streptophyta</taxon>
        <taxon>Embryophyta</taxon>
        <taxon>Tracheophyta</taxon>
        <taxon>Spermatophyta</taxon>
        <taxon>Magnoliopsida</taxon>
        <taxon>Liliopsida</taxon>
        <taxon>Poales</taxon>
        <taxon>Poaceae</taxon>
        <taxon>PACMAD clade</taxon>
        <taxon>Arundinoideae</taxon>
        <taxon>Arundineae</taxon>
        <taxon>Arundo</taxon>
    </lineage>
</organism>
<name>A0A0A8ZXA1_ARUDO</name>
<dbReference type="EMBL" id="GBRH01258478">
    <property type="protein sequence ID" value="JAD39417.1"/>
    <property type="molecule type" value="Transcribed_RNA"/>
</dbReference>
<proteinExistence type="predicted"/>